<comment type="caution">
    <text evidence="2">The sequence shown here is derived from an EMBL/GenBank/DDBJ whole genome shotgun (WGS) entry which is preliminary data.</text>
</comment>
<sequence length="45" mass="5165">MKKRMNKSLGFSLLEIIFVLAFLGILLLAVGNYARKLIDERNRQA</sequence>
<evidence type="ECO:0000313" key="2">
    <source>
        <dbReference type="EMBL" id="EBS2696629.1"/>
    </source>
</evidence>
<accession>A0A5U9KZH0</accession>
<evidence type="ECO:0000256" key="1">
    <source>
        <dbReference type="SAM" id="Phobius"/>
    </source>
</evidence>
<proteinExistence type="predicted"/>
<keyword evidence="1" id="KW-0472">Membrane</keyword>
<dbReference type="Proteomes" id="UP000839726">
    <property type="component" value="Unassembled WGS sequence"/>
</dbReference>
<protein>
    <submittedName>
        <fullName evidence="2">Type II secretion system protein</fullName>
    </submittedName>
</protein>
<name>A0A5U9KZH0_SALNE</name>
<dbReference type="AlphaFoldDB" id="A0A5U9KZH0"/>
<feature type="non-terminal residue" evidence="2">
    <location>
        <position position="45"/>
    </location>
</feature>
<organism evidence="2">
    <name type="scientific">Salmonella newport</name>
    <dbReference type="NCBI Taxonomy" id="108619"/>
    <lineage>
        <taxon>Bacteria</taxon>
        <taxon>Pseudomonadati</taxon>
        <taxon>Pseudomonadota</taxon>
        <taxon>Gammaproteobacteria</taxon>
        <taxon>Enterobacterales</taxon>
        <taxon>Enterobacteriaceae</taxon>
        <taxon>Salmonella</taxon>
    </lineage>
</organism>
<feature type="transmembrane region" description="Helical" evidence="1">
    <location>
        <begin position="12"/>
        <end position="34"/>
    </location>
</feature>
<reference evidence="2" key="1">
    <citation type="submission" date="2018-07" db="EMBL/GenBank/DDBJ databases">
        <authorList>
            <person name="Ashton P.M."/>
            <person name="Dallman T."/>
            <person name="Nair S."/>
            <person name="De Pinna E."/>
            <person name="Peters T."/>
            <person name="Grant K."/>
        </authorList>
    </citation>
    <scope>NUCLEOTIDE SEQUENCE [LARGE SCALE GENOMIC DNA]</scope>
    <source>
        <strain evidence="2">436933</strain>
    </source>
</reference>
<keyword evidence="1" id="KW-0812">Transmembrane</keyword>
<keyword evidence="1" id="KW-1133">Transmembrane helix</keyword>
<dbReference type="EMBL" id="AAGUYM010000123">
    <property type="protein sequence ID" value="EBS2696629.1"/>
    <property type="molecule type" value="Genomic_DNA"/>
</dbReference>
<gene>
    <name evidence="2" type="ORF">DRY71_28800</name>
</gene>